<dbReference type="Pfam" id="PF00096">
    <property type="entry name" value="zf-C2H2"/>
    <property type="match status" value="2"/>
</dbReference>
<evidence type="ECO:0000313" key="8">
    <source>
        <dbReference type="EnsemblMetazoa" id="ACUA007071-PA"/>
    </source>
</evidence>
<evidence type="ECO:0000256" key="1">
    <source>
        <dbReference type="ARBA" id="ARBA00022723"/>
    </source>
</evidence>
<dbReference type="GO" id="GO:0008270">
    <property type="term" value="F:zinc ion binding"/>
    <property type="evidence" value="ECO:0007669"/>
    <property type="project" value="UniProtKB-KW"/>
</dbReference>
<feature type="region of interest" description="Disordered" evidence="6">
    <location>
        <begin position="197"/>
        <end position="229"/>
    </location>
</feature>
<accession>A0A182M1D1</accession>
<dbReference type="SUPFAM" id="SSF57667">
    <property type="entry name" value="beta-beta-alpha zinc fingers"/>
    <property type="match status" value="3"/>
</dbReference>
<reference evidence="9" key="1">
    <citation type="submission" date="2013-09" db="EMBL/GenBank/DDBJ databases">
        <title>The Genome Sequence of Anopheles culicifacies species A.</title>
        <authorList>
            <consortium name="The Broad Institute Genomics Platform"/>
            <person name="Neafsey D.E."/>
            <person name="Besansky N."/>
            <person name="Howell P."/>
            <person name="Walton C."/>
            <person name="Young S.K."/>
            <person name="Zeng Q."/>
            <person name="Gargeya S."/>
            <person name="Fitzgerald M."/>
            <person name="Haas B."/>
            <person name="Abouelleil A."/>
            <person name="Allen A.W."/>
            <person name="Alvarado L."/>
            <person name="Arachchi H.M."/>
            <person name="Berlin A.M."/>
            <person name="Chapman S.B."/>
            <person name="Gainer-Dewar J."/>
            <person name="Goldberg J."/>
            <person name="Griggs A."/>
            <person name="Gujja S."/>
            <person name="Hansen M."/>
            <person name="Howarth C."/>
            <person name="Imamovic A."/>
            <person name="Ireland A."/>
            <person name="Larimer J."/>
            <person name="McCowan C."/>
            <person name="Murphy C."/>
            <person name="Pearson M."/>
            <person name="Poon T.W."/>
            <person name="Priest M."/>
            <person name="Roberts A."/>
            <person name="Saif S."/>
            <person name="Shea T."/>
            <person name="Sisk P."/>
            <person name="Sykes S."/>
            <person name="Wortman J."/>
            <person name="Nusbaum C."/>
            <person name="Birren B."/>
        </authorList>
    </citation>
    <scope>NUCLEOTIDE SEQUENCE [LARGE SCALE GENOMIC DNA]</scope>
    <source>
        <strain evidence="9">A-37</strain>
    </source>
</reference>
<dbReference type="STRING" id="139723.A0A182M1D1"/>
<feature type="region of interest" description="Disordered" evidence="6">
    <location>
        <begin position="88"/>
        <end position="183"/>
    </location>
</feature>
<organism evidence="8 9">
    <name type="scientific">Anopheles culicifacies</name>
    <dbReference type="NCBI Taxonomy" id="139723"/>
    <lineage>
        <taxon>Eukaryota</taxon>
        <taxon>Metazoa</taxon>
        <taxon>Ecdysozoa</taxon>
        <taxon>Arthropoda</taxon>
        <taxon>Hexapoda</taxon>
        <taxon>Insecta</taxon>
        <taxon>Pterygota</taxon>
        <taxon>Neoptera</taxon>
        <taxon>Endopterygota</taxon>
        <taxon>Diptera</taxon>
        <taxon>Nematocera</taxon>
        <taxon>Culicoidea</taxon>
        <taxon>Culicidae</taxon>
        <taxon>Anophelinae</taxon>
        <taxon>Anopheles</taxon>
        <taxon>culicifacies species complex</taxon>
    </lineage>
</organism>
<evidence type="ECO:0000256" key="2">
    <source>
        <dbReference type="ARBA" id="ARBA00022737"/>
    </source>
</evidence>
<evidence type="ECO:0000256" key="3">
    <source>
        <dbReference type="ARBA" id="ARBA00022771"/>
    </source>
</evidence>
<dbReference type="PROSITE" id="PS50157">
    <property type="entry name" value="ZINC_FINGER_C2H2_2"/>
    <property type="match status" value="4"/>
</dbReference>
<dbReference type="GO" id="GO:0000978">
    <property type="term" value="F:RNA polymerase II cis-regulatory region sequence-specific DNA binding"/>
    <property type="evidence" value="ECO:0007669"/>
    <property type="project" value="TreeGrafter"/>
</dbReference>
<feature type="compositionally biased region" description="Polar residues" evidence="6">
    <location>
        <begin position="149"/>
        <end position="167"/>
    </location>
</feature>
<feature type="region of interest" description="Disordered" evidence="6">
    <location>
        <begin position="561"/>
        <end position="597"/>
    </location>
</feature>
<dbReference type="AlphaFoldDB" id="A0A182M1D1"/>
<dbReference type="Proteomes" id="UP000075883">
    <property type="component" value="Unassembled WGS sequence"/>
</dbReference>
<proteinExistence type="predicted"/>
<dbReference type="PANTHER" id="PTHR24379">
    <property type="entry name" value="KRAB AND ZINC FINGER DOMAIN-CONTAINING"/>
    <property type="match status" value="1"/>
</dbReference>
<reference evidence="8" key="2">
    <citation type="submission" date="2020-05" db="UniProtKB">
        <authorList>
            <consortium name="EnsemblMetazoa"/>
        </authorList>
    </citation>
    <scope>IDENTIFICATION</scope>
    <source>
        <strain evidence="8">A-37</strain>
    </source>
</reference>
<evidence type="ECO:0000259" key="7">
    <source>
        <dbReference type="PROSITE" id="PS50157"/>
    </source>
</evidence>
<evidence type="ECO:0000256" key="4">
    <source>
        <dbReference type="ARBA" id="ARBA00022833"/>
    </source>
</evidence>
<dbReference type="Gene3D" id="3.30.160.60">
    <property type="entry name" value="Classic Zinc Finger"/>
    <property type="match status" value="3"/>
</dbReference>
<dbReference type="GO" id="GO:0005634">
    <property type="term" value="C:nucleus"/>
    <property type="evidence" value="ECO:0007669"/>
    <property type="project" value="UniProtKB-SubCell"/>
</dbReference>
<sequence length="597" mass="68867">MLECFHEQSSRPTKPTKYASPCMINLDDSTLSRNICRRCTNKVKLVKKYRDFYLSVQAKLFIRRSNHFLRIDRQPLVQVILSQHETPRYIHPPNRLSRENGQQRRSSTDTFSSDSSDSASRSLNKRDFGKRSNSTTKQTGPQIIAGRRATQSPRSLSGNRTPAQSAISRHRTSPSPIVDGRPSSEVALPVTATWNSTTSSVDHKSDLSNRPPETEEFETIEQTQVSLSEDNRPMSAATENLELEVLETDMQSQGDTESFEDMTSLQEQENVDTKETIEMIAADNTHHNEFEDPEHLESDDKDAQYQVHATHGTDVFETTENTEGTDNAIDEKPIRHVTDTRRRRRSKISGRELYKSLLTDCHICGKKIERNRLEGHINRHSGRRPYGCPVEGCSSRFHCKHACRLHVRCRHGSETFACGTCGKEYKARRDLLGHIRETHVEPKFNCDICGKMFTTRSRLKQHRFYHTGERNFPCHVCAMRFFSNFQLKVHMRTHTKSFPYVCSVCNKSFRYRHMAKEHIVKDHGIDTTLQKDWVIQYPEPDPEEVEVVNTEKNIVRYNIQRLEESEEEDEMGESKEDVENSLTADQLAHHQELIDAE</sequence>
<keyword evidence="9" id="KW-1185">Reference proteome</keyword>
<dbReference type="VEuPathDB" id="VectorBase:ACUA007071"/>
<dbReference type="InterPro" id="IPR036236">
    <property type="entry name" value="Znf_C2H2_sf"/>
</dbReference>
<evidence type="ECO:0000313" key="9">
    <source>
        <dbReference type="Proteomes" id="UP000075883"/>
    </source>
</evidence>
<feature type="domain" description="C2H2-type" evidence="7">
    <location>
        <begin position="500"/>
        <end position="528"/>
    </location>
</feature>
<dbReference type="PROSITE" id="PS00028">
    <property type="entry name" value="ZINC_FINGER_C2H2_1"/>
    <property type="match status" value="4"/>
</dbReference>
<feature type="compositionally biased region" description="Polar residues" evidence="6">
    <location>
        <begin position="131"/>
        <end position="141"/>
    </location>
</feature>
<evidence type="ECO:0000256" key="5">
    <source>
        <dbReference type="PROSITE-ProRule" id="PRU00042"/>
    </source>
</evidence>
<dbReference type="SMART" id="SM00355">
    <property type="entry name" value="ZnF_C2H2"/>
    <property type="match status" value="6"/>
</dbReference>
<keyword evidence="1" id="KW-0479">Metal-binding</keyword>
<dbReference type="EMBL" id="AXCM01012697">
    <property type="status" value="NOT_ANNOTATED_CDS"/>
    <property type="molecule type" value="Genomic_DNA"/>
</dbReference>
<feature type="compositionally biased region" description="Low complexity" evidence="6">
    <location>
        <begin position="104"/>
        <end position="122"/>
    </location>
</feature>
<feature type="domain" description="C2H2-type" evidence="7">
    <location>
        <begin position="444"/>
        <end position="471"/>
    </location>
</feature>
<feature type="compositionally biased region" description="Basic and acidic residues" evidence="6">
    <location>
        <begin position="587"/>
        <end position="597"/>
    </location>
</feature>
<evidence type="ECO:0000256" key="6">
    <source>
        <dbReference type="SAM" id="MobiDB-lite"/>
    </source>
</evidence>
<keyword evidence="3 5" id="KW-0863">Zinc-finger</keyword>
<feature type="domain" description="C2H2-type" evidence="7">
    <location>
        <begin position="472"/>
        <end position="499"/>
    </location>
</feature>
<dbReference type="EnsemblMetazoa" id="ACUA007071-RA">
    <property type="protein sequence ID" value="ACUA007071-PA"/>
    <property type="gene ID" value="ACUA007071"/>
</dbReference>
<feature type="domain" description="C2H2-type" evidence="7">
    <location>
        <begin position="416"/>
        <end position="444"/>
    </location>
</feature>
<keyword evidence="4" id="KW-0862">Zinc</keyword>
<dbReference type="PANTHER" id="PTHR24379:SF127">
    <property type="entry name" value="BLOODY FINGERS-RELATED"/>
    <property type="match status" value="1"/>
</dbReference>
<dbReference type="InterPro" id="IPR013087">
    <property type="entry name" value="Znf_C2H2_type"/>
</dbReference>
<dbReference type="GO" id="GO:0000981">
    <property type="term" value="F:DNA-binding transcription factor activity, RNA polymerase II-specific"/>
    <property type="evidence" value="ECO:0007669"/>
    <property type="project" value="TreeGrafter"/>
</dbReference>
<protein>
    <recommendedName>
        <fullName evidence="7">C2H2-type domain-containing protein</fullName>
    </recommendedName>
</protein>
<keyword evidence="2" id="KW-0677">Repeat</keyword>
<name>A0A182M1D1_9DIPT</name>